<evidence type="ECO:0000313" key="2">
    <source>
        <dbReference type="EMBL" id="KAF4143233.1"/>
    </source>
</evidence>
<sequence>MQAKTSWIPRKQDKRSRKRLKAPRSVGGLVCRSSGQEEEKEESGGVESGVKAARDAPLPLTGRDDEFATEEGNEMRVGACDTPGSDGNKTPGSELASVESGITARVLLAISQWF</sequence>
<reference evidence="2" key="1">
    <citation type="submission" date="2020-03" db="EMBL/GenBank/DDBJ databases">
        <title>Hybrid Assembly of Korean Phytophthora infestans isolates.</title>
        <authorList>
            <person name="Prokchorchik M."/>
            <person name="Lee Y."/>
            <person name="Seo J."/>
            <person name="Cho J.-H."/>
            <person name="Park Y.-E."/>
            <person name="Jang D.-C."/>
            <person name="Im J.-S."/>
            <person name="Choi J.-G."/>
            <person name="Park H.-J."/>
            <person name="Lee G.-B."/>
            <person name="Lee Y.-G."/>
            <person name="Hong S.-Y."/>
            <person name="Cho K."/>
            <person name="Sohn K.H."/>
        </authorList>
    </citation>
    <scope>NUCLEOTIDE SEQUENCE</scope>
    <source>
        <strain evidence="2">KR_2_A2</strain>
    </source>
</reference>
<name>A0A8S9US04_PHYIN</name>
<gene>
    <name evidence="2" type="ORF">GN958_ATG07594</name>
</gene>
<dbReference type="Proteomes" id="UP000704712">
    <property type="component" value="Unassembled WGS sequence"/>
</dbReference>
<comment type="caution">
    <text evidence="2">The sequence shown here is derived from an EMBL/GenBank/DDBJ whole genome shotgun (WGS) entry which is preliminary data.</text>
</comment>
<feature type="compositionally biased region" description="Basic residues" evidence="1">
    <location>
        <begin position="12"/>
        <end position="22"/>
    </location>
</feature>
<organism evidence="2 3">
    <name type="scientific">Phytophthora infestans</name>
    <name type="common">Potato late blight agent</name>
    <name type="synonym">Botrytis infestans</name>
    <dbReference type="NCBI Taxonomy" id="4787"/>
    <lineage>
        <taxon>Eukaryota</taxon>
        <taxon>Sar</taxon>
        <taxon>Stramenopiles</taxon>
        <taxon>Oomycota</taxon>
        <taxon>Peronosporomycetes</taxon>
        <taxon>Peronosporales</taxon>
        <taxon>Peronosporaceae</taxon>
        <taxon>Phytophthora</taxon>
    </lineage>
</organism>
<evidence type="ECO:0000256" key="1">
    <source>
        <dbReference type="SAM" id="MobiDB-lite"/>
    </source>
</evidence>
<accession>A0A8S9US04</accession>
<dbReference type="EMBL" id="JAACNO010001059">
    <property type="protein sequence ID" value="KAF4143233.1"/>
    <property type="molecule type" value="Genomic_DNA"/>
</dbReference>
<protein>
    <submittedName>
        <fullName evidence="2">Uncharacterized protein</fullName>
    </submittedName>
</protein>
<evidence type="ECO:0000313" key="3">
    <source>
        <dbReference type="Proteomes" id="UP000704712"/>
    </source>
</evidence>
<proteinExistence type="predicted"/>
<feature type="region of interest" description="Disordered" evidence="1">
    <location>
        <begin position="1"/>
        <end position="63"/>
    </location>
</feature>
<feature type="region of interest" description="Disordered" evidence="1">
    <location>
        <begin position="76"/>
        <end position="96"/>
    </location>
</feature>
<dbReference type="AlphaFoldDB" id="A0A8S9US04"/>